<accession>A0A0X3BNX5</accession>
<dbReference type="OrthoDB" id="104634at2157"/>
<sequence length="264" mass="29338">MFRPQDDFTYLMPPHFGGCKFDSGTLITQRSTALAISYETDKELLEQYIPEGFELLAPEVEVSFNKFSEINWMHGGQYNLINVAAPVRFHGKKDELDGAYTLVVWENKTAPILGGREQTGIPKVYADIEDLHIVTPHYATTISYEGNTFLTMEFTATGAITGKELDAVRSQFVSINTLGWRYIPKVGAPGAELSQFVLYPQSMEVETAQAGKGSLRWTELTPMQNPMQYHIINSLAALPVKRVTGAILAEGRAVLRAMGARVIE</sequence>
<dbReference type="AlphaFoldDB" id="A0A0X3BNX5"/>
<dbReference type="GeneID" id="27137771"/>
<evidence type="ECO:0000313" key="1">
    <source>
        <dbReference type="EMBL" id="CVK33254.1"/>
    </source>
</evidence>
<gene>
    <name evidence="1" type="ORF">MMAB1_2041</name>
</gene>
<dbReference type="InterPro" id="IPR010451">
    <property type="entry name" value="Acetoacetate_decarboxylase"/>
</dbReference>
<reference evidence="1 2" key="1">
    <citation type="submission" date="2016-01" db="EMBL/GenBank/DDBJ databases">
        <authorList>
            <person name="Manzoor S."/>
        </authorList>
    </citation>
    <scope>NUCLEOTIDE SEQUENCE [LARGE SCALE GENOMIC DNA]</scope>
    <source>
        <strain evidence="1">Methanoculleus sp MAB1</strain>
    </source>
</reference>
<organism evidence="1 2">
    <name type="scientific">Methanoculleus bourgensis</name>
    <dbReference type="NCBI Taxonomy" id="83986"/>
    <lineage>
        <taxon>Archaea</taxon>
        <taxon>Methanobacteriati</taxon>
        <taxon>Methanobacteriota</taxon>
        <taxon>Stenosarchaea group</taxon>
        <taxon>Methanomicrobia</taxon>
        <taxon>Methanomicrobiales</taxon>
        <taxon>Methanomicrobiaceae</taxon>
        <taxon>Methanoculleus</taxon>
    </lineage>
</organism>
<evidence type="ECO:0008006" key="3">
    <source>
        <dbReference type="Google" id="ProtNLM"/>
    </source>
</evidence>
<dbReference type="OMA" id="GWRYIPK"/>
<dbReference type="SUPFAM" id="SSF160104">
    <property type="entry name" value="Acetoacetate decarboxylase-like"/>
    <property type="match status" value="1"/>
</dbReference>
<dbReference type="InterPro" id="IPR023375">
    <property type="entry name" value="ADC_dom_sf"/>
</dbReference>
<evidence type="ECO:0000313" key="2">
    <source>
        <dbReference type="Proteomes" id="UP000069850"/>
    </source>
</evidence>
<dbReference type="EMBL" id="LT158599">
    <property type="protein sequence ID" value="CVK33254.1"/>
    <property type="molecule type" value="Genomic_DNA"/>
</dbReference>
<dbReference type="Proteomes" id="UP000069850">
    <property type="component" value="Chromosome 1"/>
</dbReference>
<protein>
    <recommendedName>
        <fullName evidence="3">Acetoacetate decarboxylase</fullName>
    </recommendedName>
</protein>
<dbReference type="GeneID" id="13355976"/>
<dbReference type="Gene3D" id="2.40.400.10">
    <property type="entry name" value="Acetoacetate decarboxylase-like"/>
    <property type="match status" value="1"/>
</dbReference>
<proteinExistence type="predicted"/>
<dbReference type="KEGG" id="mema:MMAB1_2041"/>
<name>A0A0X3BNX5_9EURY</name>
<dbReference type="GO" id="GO:0016829">
    <property type="term" value="F:lyase activity"/>
    <property type="evidence" value="ECO:0007669"/>
    <property type="project" value="InterPro"/>
</dbReference>
<dbReference type="Pfam" id="PF06314">
    <property type="entry name" value="ADC"/>
    <property type="match status" value="1"/>
</dbReference>
<dbReference type="RefSeq" id="WP_014867492.1">
    <property type="nucleotide sequence ID" value="NZ_JBMHJL010000090.1"/>
</dbReference>